<dbReference type="RefSeq" id="WP_203956874.1">
    <property type="nucleotide sequence ID" value="NZ_BOOO01000037.1"/>
</dbReference>
<proteinExistence type="predicted"/>
<sequence>MGDWIAERLRGPLGTVGAVVPRGFAAYARVLHPVELDDSRIPLTWAQVCQVTCVERRATDSKCAEFCQWASYEQLSRETFALVSRTVDHGAEPTR</sequence>
<dbReference type="Proteomes" id="UP000650628">
    <property type="component" value="Unassembled WGS sequence"/>
</dbReference>
<evidence type="ECO:0000313" key="2">
    <source>
        <dbReference type="Proteomes" id="UP000650628"/>
    </source>
</evidence>
<dbReference type="AlphaFoldDB" id="A0A8J3TTV7"/>
<name>A0A8J3TTV7_9ACTN</name>
<accession>A0A8J3TTV7</accession>
<gene>
    <name evidence="1" type="ORF">Pmi06nite_64650</name>
</gene>
<reference evidence="1 2" key="1">
    <citation type="submission" date="2021-01" db="EMBL/GenBank/DDBJ databases">
        <title>Whole genome shotgun sequence of Planotetraspora mira NBRC 15435.</title>
        <authorList>
            <person name="Komaki H."/>
            <person name="Tamura T."/>
        </authorList>
    </citation>
    <scope>NUCLEOTIDE SEQUENCE [LARGE SCALE GENOMIC DNA]</scope>
    <source>
        <strain evidence="1 2">NBRC 15435</strain>
    </source>
</reference>
<protein>
    <submittedName>
        <fullName evidence="1">Uncharacterized protein</fullName>
    </submittedName>
</protein>
<keyword evidence="2" id="KW-1185">Reference proteome</keyword>
<comment type="caution">
    <text evidence="1">The sequence shown here is derived from an EMBL/GenBank/DDBJ whole genome shotgun (WGS) entry which is preliminary data.</text>
</comment>
<organism evidence="1 2">
    <name type="scientific">Planotetraspora mira</name>
    <dbReference type="NCBI Taxonomy" id="58121"/>
    <lineage>
        <taxon>Bacteria</taxon>
        <taxon>Bacillati</taxon>
        <taxon>Actinomycetota</taxon>
        <taxon>Actinomycetes</taxon>
        <taxon>Streptosporangiales</taxon>
        <taxon>Streptosporangiaceae</taxon>
        <taxon>Planotetraspora</taxon>
    </lineage>
</organism>
<evidence type="ECO:0000313" key="1">
    <source>
        <dbReference type="EMBL" id="GII33023.1"/>
    </source>
</evidence>
<dbReference type="EMBL" id="BOOO01000037">
    <property type="protein sequence ID" value="GII33023.1"/>
    <property type="molecule type" value="Genomic_DNA"/>
</dbReference>